<dbReference type="Pfam" id="PF00092">
    <property type="entry name" value="VWA"/>
    <property type="match status" value="1"/>
</dbReference>
<reference evidence="3" key="1">
    <citation type="submission" date="2021-02" db="EMBL/GenBank/DDBJ databases">
        <authorList>
            <person name="Dougan E. K."/>
            <person name="Rhodes N."/>
            <person name="Thang M."/>
            <person name="Chan C."/>
        </authorList>
    </citation>
    <scope>NUCLEOTIDE SEQUENCE</scope>
</reference>
<evidence type="ECO:0000313" key="3">
    <source>
        <dbReference type="EMBL" id="CAE8639675.1"/>
    </source>
</evidence>
<feature type="compositionally biased region" description="Low complexity" evidence="1">
    <location>
        <begin position="34"/>
        <end position="57"/>
    </location>
</feature>
<protein>
    <recommendedName>
        <fullName evidence="2">VWFA domain-containing protein</fullName>
    </recommendedName>
</protein>
<evidence type="ECO:0000256" key="1">
    <source>
        <dbReference type="SAM" id="MobiDB-lite"/>
    </source>
</evidence>
<evidence type="ECO:0000313" key="4">
    <source>
        <dbReference type="Proteomes" id="UP000654075"/>
    </source>
</evidence>
<dbReference type="SUPFAM" id="SSF53300">
    <property type="entry name" value="vWA-like"/>
    <property type="match status" value="1"/>
</dbReference>
<dbReference type="CDD" id="cd00198">
    <property type="entry name" value="vWFA"/>
    <property type="match status" value="1"/>
</dbReference>
<keyword evidence="4" id="KW-1185">Reference proteome</keyword>
<dbReference type="EMBL" id="CAJNNV010032344">
    <property type="protein sequence ID" value="CAE8639675.1"/>
    <property type="molecule type" value="Genomic_DNA"/>
</dbReference>
<organism evidence="3 4">
    <name type="scientific">Polarella glacialis</name>
    <name type="common">Dinoflagellate</name>
    <dbReference type="NCBI Taxonomy" id="89957"/>
    <lineage>
        <taxon>Eukaryota</taxon>
        <taxon>Sar</taxon>
        <taxon>Alveolata</taxon>
        <taxon>Dinophyceae</taxon>
        <taxon>Suessiales</taxon>
        <taxon>Suessiaceae</taxon>
        <taxon>Polarella</taxon>
    </lineage>
</organism>
<dbReference type="OrthoDB" id="26525at2759"/>
<name>A0A813HM37_POLGL</name>
<gene>
    <name evidence="3" type="ORF">PGLA1383_LOCUS54691</name>
</gene>
<feature type="domain" description="VWFA" evidence="2">
    <location>
        <begin position="823"/>
        <end position="1001"/>
    </location>
</feature>
<feature type="region of interest" description="Disordered" evidence="1">
    <location>
        <begin position="699"/>
        <end position="719"/>
    </location>
</feature>
<feature type="region of interest" description="Disordered" evidence="1">
    <location>
        <begin position="33"/>
        <end position="57"/>
    </location>
</feature>
<dbReference type="InterPro" id="IPR002035">
    <property type="entry name" value="VWF_A"/>
</dbReference>
<dbReference type="Gene3D" id="3.40.50.410">
    <property type="entry name" value="von Willebrand factor, type A domain"/>
    <property type="match status" value="1"/>
</dbReference>
<dbReference type="InterPro" id="IPR036465">
    <property type="entry name" value="vWFA_dom_sf"/>
</dbReference>
<dbReference type="PROSITE" id="PS50234">
    <property type="entry name" value="VWFA"/>
    <property type="match status" value="1"/>
</dbReference>
<evidence type="ECO:0000259" key="2">
    <source>
        <dbReference type="PROSITE" id="PS50234"/>
    </source>
</evidence>
<dbReference type="AlphaFoldDB" id="A0A813HM37"/>
<sequence>MAQFGRARPASAGSSRSVSGSVSASAFNRANRPLSAASSSKLTKTSATLQSSGSGTASLGAGTGMGWQAWRVTAREPKPLNLSKVPPLHVWNHIPEPQTVLWTEKWSTMAGDNASCSIPAGLAKAMLAMWRDSVKAGNQFLCILEVCHDCEDHRSTTKHDSKNYQSKANMVVDWITSDFPFVACEQLHLNYAHYRSRRSQLRRVGPFEVYLLFPDGGGSSSCRHYLVHSKLLSSKWPCRTNLQARLKTILPDVVSHIQSISADWSCAEGESLLKEADGWGLGSWDALQDLSEKVRAAGGCLQQGQEARAKNDKEALRESLQQAVDLHIADEAVNEWREDLKQKNLTIFNVKLQARRFQRNAAFSVAVRLLESVQVRPLRVAALQRAIDKAQASEVPEEEIVGVAELQERVVKAVGSLTHALDPQNAPLSLGAVEEALHELEALQVQDEILDQARVELARVASAARRGAEIQDFVELQIHLGGWIISEATAGALLATDLLTSDLADIRSAELVRLRLQKLVDEAETRFVAERWDALQSAVDRLAEVHVDETTWDRWTSALKREQNFTLLKAVSGAGWELKRHLYTLRLESALRVESAPSIPIQQLEAVADAAEAHGVDADLVARARTEVSSVRQRWQTAQDAISRRSVDTAEVMLWKLKAGRVRMEEWAKREGPLWEMVDAAKAAEAAKDWQAMKEAVAGWSEDKPDSAHEAFSGEDSPTRTFRSTLRRIGELHLHELRREVNETLNHLTDQTASSTSREEMQAELQRTAYLFREMFKLGWEMTPEKKARLMILLGKVKAQGGREKSVARLSAALLQHLEGSSNCVFLLDQSLPMKPDTFSKELKPAVSVAMLGLRRHLKDALWGAVAYGPVQVVRELTANFQDFSESVEAHDSAAAGPRMTAKALRKASELFKAPHQGSEVAKHEPARVIFNFTHGAPGSAKDAHKAFRVLEALGVTVVGIGIGKDATFESLSKYSSAGLVFRVETLPELSGFLEDAFAKVDEVLESSQTMDSEAILGLLAESG</sequence>
<dbReference type="Proteomes" id="UP000654075">
    <property type="component" value="Unassembled WGS sequence"/>
</dbReference>
<accession>A0A813HM37</accession>
<dbReference type="SMART" id="SM00327">
    <property type="entry name" value="VWA"/>
    <property type="match status" value="1"/>
</dbReference>
<feature type="region of interest" description="Disordered" evidence="1">
    <location>
        <begin position="1"/>
        <end position="21"/>
    </location>
</feature>
<proteinExistence type="predicted"/>
<comment type="caution">
    <text evidence="3">The sequence shown here is derived from an EMBL/GenBank/DDBJ whole genome shotgun (WGS) entry which is preliminary data.</text>
</comment>